<evidence type="ECO:0000313" key="1">
    <source>
        <dbReference type="EMBL" id="KJX93163.1"/>
    </source>
</evidence>
<keyword evidence="2" id="KW-1185">Reference proteome</keyword>
<evidence type="ECO:0000313" key="2">
    <source>
        <dbReference type="Proteomes" id="UP000033647"/>
    </source>
</evidence>
<organism evidence="1 2">
    <name type="scientific">Zymoseptoria brevis</name>
    <dbReference type="NCBI Taxonomy" id="1047168"/>
    <lineage>
        <taxon>Eukaryota</taxon>
        <taxon>Fungi</taxon>
        <taxon>Dikarya</taxon>
        <taxon>Ascomycota</taxon>
        <taxon>Pezizomycotina</taxon>
        <taxon>Dothideomycetes</taxon>
        <taxon>Dothideomycetidae</taxon>
        <taxon>Mycosphaerellales</taxon>
        <taxon>Mycosphaerellaceae</taxon>
        <taxon>Zymoseptoria</taxon>
    </lineage>
</organism>
<proteinExistence type="predicted"/>
<dbReference type="AlphaFoldDB" id="A0A0F4G720"/>
<comment type="caution">
    <text evidence="1">The sequence shown here is derived from an EMBL/GenBank/DDBJ whole genome shotgun (WGS) entry which is preliminary data.</text>
</comment>
<sequence>MQNFNQLNYNDVCAEEPLPHLWLYQAALVASTLHDSGMASRSVREAFSDGPSAEWAKRAMVDHGGVDAIFAIPSSPKNDISADDRADLIADLAEATLRTFNSRKFLDFIDNQWRQVMTIVDRFEYHRLQRGGVAWEGRACRRRGG</sequence>
<name>A0A0F4G720_9PEZI</name>
<dbReference type="Proteomes" id="UP000033647">
    <property type="component" value="Unassembled WGS sequence"/>
</dbReference>
<reference evidence="1 2" key="1">
    <citation type="submission" date="2015-03" db="EMBL/GenBank/DDBJ databases">
        <title>RNA-seq based gene annotation and comparative genomics of four Zymoseptoria species reveal species-specific pathogenicity related genes and transposable element activity.</title>
        <authorList>
            <person name="Grandaubert J."/>
            <person name="Bhattacharyya A."/>
            <person name="Stukenbrock E.H."/>
        </authorList>
    </citation>
    <scope>NUCLEOTIDE SEQUENCE [LARGE SCALE GENOMIC DNA]</scope>
    <source>
        <strain evidence="1 2">Zb18110</strain>
    </source>
</reference>
<protein>
    <submittedName>
        <fullName evidence="1">Uncharacterized protein</fullName>
    </submittedName>
</protein>
<gene>
    <name evidence="1" type="ORF">TI39_contig4377g00001</name>
</gene>
<dbReference type="EMBL" id="LAFY01004336">
    <property type="protein sequence ID" value="KJX93163.1"/>
    <property type="molecule type" value="Genomic_DNA"/>
</dbReference>
<accession>A0A0F4G720</accession>